<proteinExistence type="predicted"/>
<dbReference type="SMART" id="SM00220">
    <property type="entry name" value="S_TKc"/>
    <property type="match status" value="1"/>
</dbReference>
<dbReference type="Gene3D" id="3.30.200.20">
    <property type="entry name" value="Phosphorylase Kinase, domain 1"/>
    <property type="match status" value="1"/>
</dbReference>
<accession>A0A927C6W7</accession>
<dbReference type="GO" id="GO:0007165">
    <property type="term" value="P:signal transduction"/>
    <property type="evidence" value="ECO:0007669"/>
    <property type="project" value="TreeGrafter"/>
</dbReference>
<evidence type="ECO:0000259" key="6">
    <source>
        <dbReference type="PROSITE" id="PS50011"/>
    </source>
</evidence>
<keyword evidence="1 7" id="KW-0723">Serine/threonine-protein kinase</keyword>
<evidence type="ECO:0000256" key="4">
    <source>
        <dbReference type="ARBA" id="ARBA00022777"/>
    </source>
</evidence>
<dbReference type="GO" id="GO:0004674">
    <property type="term" value="F:protein serine/threonine kinase activity"/>
    <property type="evidence" value="ECO:0007669"/>
    <property type="project" value="UniProtKB-KW"/>
</dbReference>
<keyword evidence="8" id="KW-1185">Reference proteome</keyword>
<dbReference type="Gene3D" id="1.10.510.10">
    <property type="entry name" value="Transferase(Phosphotransferase) domain 1"/>
    <property type="match status" value="1"/>
</dbReference>
<sequence>MLTDLKVTELSFKLIENIGAEGLNSNTFIAQDLQLDATLVIKQVEKQRIPADSTYFNEARLLYLSKHPNVMEIQYGSQDDKYIYLAMPYLKNGSLNALIDRKFLSVREIVQYGLDFLSAIHYIHTKGLIHFDIKPSNIIINDAGKAVLTDFGLAKLTDSYGFAKTSLVYPTHLTPELFMAGSYTSQYDIFQAGLTLYRMCNGNKEFVEKFKSGVTPEEVLAGTFPDRNKYLPHIPNSLRKIIKNALKINPDDRYKAILHMMNDLSDVCENLDWLYEIDLGTNIQKWTEDNENSVRSLNLYELNGEWKTEGYKFTKSSGNTNRINKWFSTSRTLEEAYTKIETILYER</sequence>
<name>A0A927C6W7_9BACL</name>
<evidence type="ECO:0000256" key="5">
    <source>
        <dbReference type="ARBA" id="ARBA00022840"/>
    </source>
</evidence>
<evidence type="ECO:0000313" key="7">
    <source>
        <dbReference type="EMBL" id="MBD2862484.1"/>
    </source>
</evidence>
<dbReference type="InterPro" id="IPR000719">
    <property type="entry name" value="Prot_kinase_dom"/>
</dbReference>
<evidence type="ECO:0000256" key="3">
    <source>
        <dbReference type="ARBA" id="ARBA00022741"/>
    </source>
</evidence>
<feature type="domain" description="Protein kinase" evidence="6">
    <location>
        <begin position="12"/>
        <end position="274"/>
    </location>
</feature>
<evidence type="ECO:0000256" key="1">
    <source>
        <dbReference type="ARBA" id="ARBA00022527"/>
    </source>
</evidence>
<keyword evidence="5" id="KW-0067">ATP-binding</keyword>
<protein>
    <submittedName>
        <fullName evidence="7">Serine/threonine protein kinase</fullName>
    </submittedName>
</protein>
<keyword evidence="2" id="KW-0808">Transferase</keyword>
<dbReference type="CDD" id="cd14014">
    <property type="entry name" value="STKc_PknB_like"/>
    <property type="match status" value="1"/>
</dbReference>
<organism evidence="7 8">
    <name type="scientific">Paenibacillus oceani</name>
    <dbReference type="NCBI Taxonomy" id="2772510"/>
    <lineage>
        <taxon>Bacteria</taxon>
        <taxon>Bacillati</taxon>
        <taxon>Bacillota</taxon>
        <taxon>Bacilli</taxon>
        <taxon>Bacillales</taxon>
        <taxon>Paenibacillaceae</taxon>
        <taxon>Paenibacillus</taxon>
    </lineage>
</organism>
<keyword evidence="3" id="KW-0547">Nucleotide-binding</keyword>
<dbReference type="SUPFAM" id="SSF56112">
    <property type="entry name" value="Protein kinase-like (PK-like)"/>
    <property type="match status" value="1"/>
</dbReference>
<comment type="caution">
    <text evidence="7">The sequence shown here is derived from an EMBL/GenBank/DDBJ whole genome shotgun (WGS) entry which is preliminary data.</text>
</comment>
<dbReference type="PROSITE" id="PS00108">
    <property type="entry name" value="PROTEIN_KINASE_ST"/>
    <property type="match status" value="1"/>
</dbReference>
<dbReference type="GO" id="GO:0005524">
    <property type="term" value="F:ATP binding"/>
    <property type="evidence" value="ECO:0007669"/>
    <property type="project" value="UniProtKB-KW"/>
</dbReference>
<dbReference type="RefSeq" id="WP_190927459.1">
    <property type="nucleotide sequence ID" value="NZ_JACXJA010000012.1"/>
</dbReference>
<gene>
    <name evidence="7" type="ORF">IDH45_10865</name>
</gene>
<dbReference type="PANTHER" id="PTHR43895:SF150">
    <property type="entry name" value="SERINE_THREONINE-PROTEIN KINASE STK11"/>
    <property type="match status" value="1"/>
</dbReference>
<dbReference type="Pfam" id="PF00069">
    <property type="entry name" value="Pkinase"/>
    <property type="match status" value="1"/>
</dbReference>
<dbReference type="InterPro" id="IPR011009">
    <property type="entry name" value="Kinase-like_dom_sf"/>
</dbReference>
<dbReference type="Proteomes" id="UP000639396">
    <property type="component" value="Unassembled WGS sequence"/>
</dbReference>
<dbReference type="EMBL" id="JACXJA010000012">
    <property type="protein sequence ID" value="MBD2862484.1"/>
    <property type="molecule type" value="Genomic_DNA"/>
</dbReference>
<dbReference type="PANTHER" id="PTHR43895">
    <property type="entry name" value="CALCIUM/CALMODULIN-DEPENDENT PROTEIN KINASE KINASE-RELATED"/>
    <property type="match status" value="1"/>
</dbReference>
<evidence type="ECO:0000313" key="8">
    <source>
        <dbReference type="Proteomes" id="UP000639396"/>
    </source>
</evidence>
<reference evidence="7" key="1">
    <citation type="submission" date="2020-09" db="EMBL/GenBank/DDBJ databases">
        <title>A novel bacterium of genus Paenibacillus, isolated from South China Sea.</title>
        <authorList>
            <person name="Huang H."/>
            <person name="Mo K."/>
            <person name="Hu Y."/>
        </authorList>
    </citation>
    <scope>NUCLEOTIDE SEQUENCE</scope>
    <source>
        <strain evidence="7">IB182363</strain>
    </source>
</reference>
<keyword evidence="4 7" id="KW-0418">Kinase</keyword>
<dbReference type="InterPro" id="IPR008271">
    <property type="entry name" value="Ser/Thr_kinase_AS"/>
</dbReference>
<dbReference type="AlphaFoldDB" id="A0A927C6W7"/>
<dbReference type="PROSITE" id="PS50011">
    <property type="entry name" value="PROTEIN_KINASE_DOM"/>
    <property type="match status" value="1"/>
</dbReference>
<evidence type="ECO:0000256" key="2">
    <source>
        <dbReference type="ARBA" id="ARBA00022679"/>
    </source>
</evidence>